<dbReference type="Pfam" id="PF25408">
    <property type="entry name" value="AAA_lid_NAV1"/>
    <property type="match status" value="1"/>
</dbReference>
<protein>
    <recommendedName>
        <fullName evidence="3">Cortactin-binding protein 2</fullName>
    </recommendedName>
</protein>
<keyword evidence="19" id="KW-1185">Reference proteome</keyword>
<evidence type="ECO:0000256" key="10">
    <source>
        <dbReference type="ARBA" id="ARBA00023054"/>
    </source>
</evidence>
<feature type="compositionally biased region" description="Polar residues" evidence="15">
    <location>
        <begin position="379"/>
        <end position="403"/>
    </location>
</feature>
<evidence type="ECO:0000256" key="6">
    <source>
        <dbReference type="ARBA" id="ARBA00022553"/>
    </source>
</evidence>
<feature type="repeat" description="ANK" evidence="14">
    <location>
        <begin position="708"/>
        <end position="740"/>
    </location>
</feature>
<comment type="caution">
    <text evidence="18">The sequence shown here is derived from an EMBL/GenBank/DDBJ whole genome shotgun (WGS) entry which is preliminary data.</text>
</comment>
<feature type="compositionally biased region" description="Polar residues" evidence="15">
    <location>
        <begin position="434"/>
        <end position="445"/>
    </location>
</feature>
<dbReference type="InterPro" id="IPR036770">
    <property type="entry name" value="Ankyrin_rpt-contain_sf"/>
</dbReference>
<feature type="non-terminal residue" evidence="18">
    <location>
        <position position="1"/>
    </location>
</feature>
<evidence type="ECO:0000256" key="13">
    <source>
        <dbReference type="ARBA" id="ARBA00044767"/>
    </source>
</evidence>
<evidence type="ECO:0000256" key="1">
    <source>
        <dbReference type="ARBA" id="ARBA00004544"/>
    </source>
</evidence>
<dbReference type="Proteomes" id="UP000557268">
    <property type="component" value="Unassembled WGS sequence"/>
</dbReference>
<keyword evidence="5" id="KW-0963">Cytoplasm</keyword>
<feature type="region of interest" description="Disordered" evidence="15">
    <location>
        <begin position="179"/>
        <end position="206"/>
    </location>
</feature>
<evidence type="ECO:0000256" key="9">
    <source>
        <dbReference type="ARBA" id="ARBA00023043"/>
    </source>
</evidence>
<dbReference type="GO" id="GO:0043197">
    <property type="term" value="C:dendritic spine"/>
    <property type="evidence" value="ECO:0007669"/>
    <property type="project" value="UniProtKB-SubCell"/>
</dbReference>
<dbReference type="InterPro" id="IPR057568">
    <property type="entry name" value="CortBP2_NAV1-like_AAA_lid"/>
</dbReference>
<feature type="compositionally biased region" description="Low complexity" evidence="15">
    <location>
        <begin position="356"/>
        <end position="378"/>
    </location>
</feature>
<dbReference type="SMART" id="SM00248">
    <property type="entry name" value="ANK"/>
    <property type="match status" value="6"/>
</dbReference>
<evidence type="ECO:0000256" key="14">
    <source>
        <dbReference type="PROSITE-ProRule" id="PRU00023"/>
    </source>
</evidence>
<evidence type="ECO:0000256" key="7">
    <source>
        <dbReference type="ARBA" id="ARBA00022737"/>
    </source>
</evidence>
<feature type="repeat" description="ANK" evidence="14">
    <location>
        <begin position="741"/>
        <end position="773"/>
    </location>
</feature>
<feature type="compositionally biased region" description="Low complexity" evidence="15">
    <location>
        <begin position="421"/>
        <end position="433"/>
    </location>
</feature>
<feature type="repeat" description="ANK" evidence="14">
    <location>
        <begin position="807"/>
        <end position="831"/>
    </location>
</feature>
<dbReference type="Pfam" id="PF12796">
    <property type="entry name" value="Ank_2"/>
    <property type="match status" value="1"/>
</dbReference>
<keyword evidence="9 14" id="KW-0040">ANK repeat</keyword>
<evidence type="ECO:0000259" key="16">
    <source>
        <dbReference type="Pfam" id="PF09727"/>
    </source>
</evidence>
<evidence type="ECO:0000256" key="8">
    <source>
        <dbReference type="ARBA" id="ARBA00023018"/>
    </source>
</evidence>
<name>A0A7K5WWJ9_9SYLV</name>
<keyword evidence="10" id="KW-0175">Coiled coil</keyword>
<feature type="region of interest" description="Disordered" evidence="15">
    <location>
        <begin position="352"/>
        <end position="408"/>
    </location>
</feature>
<feature type="compositionally biased region" description="Basic and acidic residues" evidence="15">
    <location>
        <begin position="179"/>
        <end position="191"/>
    </location>
</feature>
<comment type="subunit">
    <text evidence="13">Interacts with CTTN/cortactin SH3 domain. Interacts with STRN, STRN4/zinedin and MOB4/phocein; this interactions mediate the association with the STRIPAK core complex and may regulate dendritic spine distribution of the STRIPAK complex in hippocampal neurons. Activation of glutamate receptors weakens the interaction with STRN and STRN4.</text>
</comment>
<feature type="compositionally biased region" description="Polar residues" evidence="15">
    <location>
        <begin position="1430"/>
        <end position="1449"/>
    </location>
</feature>
<feature type="compositionally biased region" description="Basic and acidic residues" evidence="15">
    <location>
        <begin position="1600"/>
        <end position="1624"/>
    </location>
</feature>
<sequence>REFDVDNLSKSELRMLLSVMEGELEARDLVIEALRARRKEVFIQERYGRFNLSDPFLALQRDFETGAGDKEKKPICMNPLSILEAVMAHCRKMQERMSAQLAAAENRQKKLEMEKSQLQTLELEHKKLSARLEEERGKNKHVVLMLVKECKQLSGRIVEEAQKLEEVMSKFEEEKKKATELEESLAAEKQRSTQMEAQMEKQLSEFDTEREQLRAKLHKEETHTSDLREERDKMLKMIEQLKKENESKANISQKNSDRSLVSVSVETEEPSSRTVACQTELVMMDSSVENVKKLPLTVSNKPSTASPLVSGNSKMNVCANAAFVKPVIDRQSSSSELVPPTTPVLAQNQNRIEENGPSTGSSPDLSSSTSPFSNSNSLCTPTTPTATAQNSHSLHSPSANTTGHPGVNPRVQAARFRFQANTNDQDQNGNTTQSPPSRDVSPTSRDNLVAKQAARNTVTQVLSRFTSPQSSAPARPGTSHSVEAGTYPPVGRMTLKTPSVSRIDRGNPPPIPPKKPGLSQAPSPPHPQLKVLMDSNRSPNTSAKTDNKTMTSHLSSSQQGIRVINEEIISKSSPQLPPKPAIDLSVAPSGCAIPAIASSQVGAWPSHFPGLNQPACSENSFVIPTTIACSSSINPVSASSCRPCDSDSLLVTASGWSSSLTPLLTSGGPVPLGGRPTLLHQAAAQGNVTLLSMLLNEEGLDINYSCEDGYSALYSAATNGHTDCVRLLLAAEAQVDAADKNGFTPLCSAVAQGHAKCAELLIMYQADINHAAERGQTPLYLACKNGNNDCIKLLLEGGADRTVKTSDGWSPIHAAVDSGNVESLKLLMYYGEPNNGNCLMDAEPNLDYFDLEKREDDYRSRVKPVVSADLINHADKEGWTAAHIAASKGFKNCLEILCSHGGLEAERKDKCNRTLHDVATDDCKHLLENLNALNVPVRISVSGIEPAHCGTEEFDTICALNIRKQTSWDDFSKAVSQAVTNHFQAITSDGWRSLEDLSFNSAAESNIGLSASSIFSVKLGNVSWSTGQIFSQPPWDFLKNNRAEHITVILFGPQEGCLNSVTYASMIHLQTLQNYLRLVEQYRNVIFHGPEGSLQDYIAYQIAACMKQKQVAAGSTCEIVKVEVDAGFSKEQLAELFISNACLIPVKQPPVNKTTIVILENLERASLSELLGDFLAPLENRSSENPCTIQRANGVSGAFYFHENCFLLGTIAKCHLHGSDLLVQQHFRWVQLRWDGEPMRGLLQRILRRKVINKFRGKVPPPCDPVCKIIDWILAVWHQLNSCLSRLGAPEALMGPKHFFSCPVVPGHSQATVKWMSKLWNAVIAPRVQEAILSRASVKRPSVPGQAIAKKTPSQGQQAVVKAALSILLNKAVLHGCPLPRPELDNYIADFKGGNFPLSVASSYKNCSKKRGENASWRKVSTSPRKKSGHLSSQSWNKQETNTEGIKSKTVLQPNCKKRASLTTKSSGKDHLRTLNLEQRLSVGSDDEVDLVQELQSMCSSKSEPDISKIADSKDELLMFSNSQNIPVFSASGTNPKKTTAQKDGMRPLSSSRTVESSNSKSKTELGVSRVKSFLPVPRSKITQPSQNTKKSSSSNTRQIEADNNTKREIWNLHKKEQIEKSNK</sequence>
<feature type="compositionally biased region" description="Low complexity" evidence="15">
    <location>
        <begin position="1583"/>
        <end position="1596"/>
    </location>
</feature>
<feature type="region of interest" description="Disordered" evidence="15">
    <location>
        <begin position="1526"/>
        <end position="1624"/>
    </location>
</feature>
<dbReference type="InterPro" id="IPR002110">
    <property type="entry name" value="Ankyrin_rpt"/>
</dbReference>
<dbReference type="GO" id="GO:0051721">
    <property type="term" value="F:protein phosphatase 2A binding"/>
    <property type="evidence" value="ECO:0007669"/>
    <property type="project" value="TreeGrafter"/>
</dbReference>
<dbReference type="SUPFAM" id="SSF48403">
    <property type="entry name" value="Ankyrin repeat"/>
    <property type="match status" value="1"/>
</dbReference>
<dbReference type="InterPro" id="IPR050719">
    <property type="entry name" value="Cortactin-Actin_Reg"/>
</dbReference>
<feature type="region of interest" description="Disordered" evidence="15">
    <location>
        <begin position="1412"/>
        <end position="1449"/>
    </location>
</feature>
<comment type="function">
    <text evidence="12">Regulates the dendritic spine distribution of CTTN/cortactin in hippocampal neurons, and thus controls dendritic spinogenesis and dendritic spine maintenance. Associates with the striatin-interacting phosphatase and kinase (STRIPAK) core complex to regulate dendritic spine distribution of the STRIPAK complex in hippocampal neurons.</text>
</comment>
<evidence type="ECO:0000256" key="15">
    <source>
        <dbReference type="SAM" id="MobiDB-lite"/>
    </source>
</evidence>
<dbReference type="Pfam" id="PF00023">
    <property type="entry name" value="Ank"/>
    <property type="match status" value="2"/>
</dbReference>
<dbReference type="InterPro" id="IPR019131">
    <property type="entry name" value="Cortactin-binding_p2_N"/>
</dbReference>
<reference evidence="18 19" key="1">
    <citation type="submission" date="2019-09" db="EMBL/GenBank/DDBJ databases">
        <title>Bird 10,000 Genomes (B10K) Project - Family phase.</title>
        <authorList>
            <person name="Zhang G."/>
        </authorList>
    </citation>
    <scope>NUCLEOTIDE SEQUENCE [LARGE SCALE GENOMIC DNA]</scope>
    <source>
        <strain evidence="18">B10K-DU-001-70</strain>
        <tissue evidence="18">Muscle</tissue>
    </source>
</reference>
<feature type="compositionally biased region" description="Polar residues" evidence="15">
    <location>
        <begin position="535"/>
        <end position="558"/>
    </location>
</feature>
<evidence type="ECO:0000313" key="19">
    <source>
        <dbReference type="Proteomes" id="UP000557268"/>
    </source>
</evidence>
<keyword evidence="6" id="KW-0597">Phosphoprotein</keyword>
<comment type="subcellular location">
    <subcellularLocation>
        <location evidence="2">Cell projection</location>
        <location evidence="2">Dendritic spine</location>
    </subcellularLocation>
    <subcellularLocation>
        <location evidence="1">Cytoplasm</location>
        <location evidence="1">Cell cortex</location>
    </subcellularLocation>
</comment>
<dbReference type="PROSITE" id="PS50297">
    <property type="entry name" value="ANK_REP_REGION"/>
    <property type="match status" value="4"/>
</dbReference>
<evidence type="ECO:0000256" key="5">
    <source>
        <dbReference type="ARBA" id="ARBA00022490"/>
    </source>
</evidence>
<feature type="region of interest" description="Disordered" evidence="15">
    <location>
        <begin position="244"/>
        <end position="266"/>
    </location>
</feature>
<feature type="repeat" description="ANK" evidence="14">
    <location>
        <begin position="774"/>
        <end position="806"/>
    </location>
</feature>
<feature type="domain" description="CortBP2/NAV1-like AAA+ ATPase lid" evidence="17">
    <location>
        <begin position="1267"/>
        <end position="1336"/>
    </location>
</feature>
<dbReference type="PANTHER" id="PTHR23166">
    <property type="entry name" value="FILAMIN/GPBP-INTERACTING PROTEIN"/>
    <property type="match status" value="1"/>
</dbReference>
<keyword evidence="11" id="KW-0966">Cell projection</keyword>
<feature type="non-terminal residue" evidence="18">
    <location>
        <position position="1624"/>
    </location>
</feature>
<dbReference type="Gene3D" id="1.25.40.20">
    <property type="entry name" value="Ankyrin repeat-containing domain"/>
    <property type="match status" value="1"/>
</dbReference>
<feature type="region of interest" description="Disordered" evidence="15">
    <location>
        <begin position="421"/>
        <end position="445"/>
    </location>
</feature>
<accession>A0A7K5WWJ9</accession>
<feature type="compositionally biased region" description="Polar residues" evidence="15">
    <location>
        <begin position="1549"/>
        <end position="1561"/>
    </location>
</feature>
<evidence type="ECO:0000259" key="17">
    <source>
        <dbReference type="Pfam" id="PF25408"/>
    </source>
</evidence>
<dbReference type="PROSITE" id="PS50088">
    <property type="entry name" value="ANK_REPEAT"/>
    <property type="match status" value="4"/>
</dbReference>
<dbReference type="GO" id="GO:0015629">
    <property type="term" value="C:actin cytoskeleton"/>
    <property type="evidence" value="ECO:0007669"/>
    <property type="project" value="TreeGrafter"/>
</dbReference>
<organism evidence="18 19">
    <name type="scientific">Hylia prasina</name>
    <name type="common">green hylia</name>
    <dbReference type="NCBI Taxonomy" id="208073"/>
    <lineage>
        <taxon>Eukaryota</taxon>
        <taxon>Metazoa</taxon>
        <taxon>Chordata</taxon>
        <taxon>Craniata</taxon>
        <taxon>Vertebrata</taxon>
        <taxon>Euteleostomi</taxon>
        <taxon>Archelosauria</taxon>
        <taxon>Archosauria</taxon>
        <taxon>Dinosauria</taxon>
        <taxon>Saurischia</taxon>
        <taxon>Theropoda</taxon>
        <taxon>Coelurosauria</taxon>
        <taxon>Aves</taxon>
        <taxon>Neognathae</taxon>
        <taxon>Neoaves</taxon>
        <taxon>Telluraves</taxon>
        <taxon>Australaves</taxon>
        <taxon>Passeriformes</taxon>
        <taxon>Sylvioidea</taxon>
        <taxon>Sylviidae</taxon>
        <taxon>Acrocephalinae</taxon>
        <taxon>Hylia</taxon>
    </lineage>
</organism>
<dbReference type="GO" id="GO:0005938">
    <property type="term" value="C:cell cortex"/>
    <property type="evidence" value="ECO:0007669"/>
    <property type="project" value="UniProtKB-SubCell"/>
</dbReference>
<gene>
    <name evidence="18" type="primary">Cttnbp2</name>
    <name evidence="18" type="ORF">HYLPRA_R14529</name>
</gene>
<evidence type="ECO:0000256" key="3">
    <source>
        <dbReference type="ARBA" id="ARBA00017042"/>
    </source>
</evidence>
<proteinExistence type="predicted"/>
<feature type="domain" description="Cortactin-binding protein-2 N-terminal" evidence="16">
    <location>
        <begin position="7"/>
        <end position="110"/>
    </location>
</feature>
<keyword evidence="8" id="KW-0770">Synapse</keyword>
<evidence type="ECO:0000256" key="11">
    <source>
        <dbReference type="ARBA" id="ARBA00023273"/>
    </source>
</evidence>
<feature type="compositionally biased region" description="Polar residues" evidence="15">
    <location>
        <begin position="1526"/>
        <end position="1539"/>
    </location>
</feature>
<evidence type="ECO:0000256" key="12">
    <source>
        <dbReference type="ARBA" id="ARBA00044742"/>
    </source>
</evidence>
<evidence type="ECO:0000256" key="4">
    <source>
        <dbReference type="ARBA" id="ARBA00022481"/>
    </source>
</evidence>
<dbReference type="PANTHER" id="PTHR23166:SF9">
    <property type="entry name" value="CTTNBP2 N-TERMINAL-LIKE PROTEIN"/>
    <property type="match status" value="1"/>
</dbReference>
<keyword evidence="7" id="KW-0677">Repeat</keyword>
<dbReference type="Pfam" id="PF09727">
    <property type="entry name" value="CortBP2"/>
    <property type="match status" value="1"/>
</dbReference>
<evidence type="ECO:0000313" key="18">
    <source>
        <dbReference type="EMBL" id="NWU45607.1"/>
    </source>
</evidence>
<feature type="region of interest" description="Disordered" evidence="15">
    <location>
        <begin position="463"/>
        <end position="558"/>
    </location>
</feature>
<evidence type="ECO:0000256" key="2">
    <source>
        <dbReference type="ARBA" id="ARBA00004552"/>
    </source>
</evidence>
<keyword evidence="4" id="KW-0488">Methylation</keyword>
<feature type="compositionally biased region" description="Polar residues" evidence="15">
    <location>
        <begin position="463"/>
        <end position="472"/>
    </location>
</feature>
<dbReference type="EMBL" id="VYXD01016256">
    <property type="protein sequence ID" value="NWU45607.1"/>
    <property type="molecule type" value="Genomic_DNA"/>
</dbReference>